<dbReference type="OrthoDB" id="9797588at2"/>
<dbReference type="RefSeq" id="WP_087143704.1">
    <property type="nucleotide sequence ID" value="NZ_FUKI01000114.1"/>
</dbReference>
<dbReference type="Gene3D" id="6.10.340.10">
    <property type="match status" value="1"/>
</dbReference>
<reference evidence="4" key="1">
    <citation type="submission" date="2017-02" db="EMBL/GenBank/DDBJ databases">
        <authorList>
            <person name="Daims H."/>
        </authorList>
    </citation>
    <scope>NUCLEOTIDE SEQUENCE [LARGE SCALE GENOMIC DNA]</scope>
</reference>
<sequence>MGLRIKFNLVLLLAFLMGLGLTAYLSDRILKDNAREEVLQSSRIMIEGALGTRAYTSKHIRPLLALQMKRQFLPETVSAYAAAQTFQALRSKFPDYTYKEAALNPTNPDDRASDWEADIIREFRNNPERKELIVERDTPTGRMLHLSRPLVIHDAACLTCHGKPEEAPKTMTEIYGVNNGFGWKMDETIAVQVVTVPMSVPLLRAQKTFVTFMILLSSVFLWLLVLLNVLLHFIVIKPTVRMAQIANDVSLGKADVPEYIKPGSDEISSLSQSFNRMRLSLESAMKMLGE</sequence>
<evidence type="ECO:0000313" key="3">
    <source>
        <dbReference type="EMBL" id="SJM93135.1"/>
    </source>
</evidence>
<evidence type="ECO:0000259" key="2">
    <source>
        <dbReference type="PROSITE" id="PS50885"/>
    </source>
</evidence>
<dbReference type="Pfam" id="PF11845">
    <property type="entry name" value="Tll0287-like"/>
    <property type="match status" value="1"/>
</dbReference>
<dbReference type="GO" id="GO:0016020">
    <property type="term" value="C:membrane"/>
    <property type="evidence" value="ECO:0007669"/>
    <property type="project" value="InterPro"/>
</dbReference>
<dbReference type="SUPFAM" id="SSF158472">
    <property type="entry name" value="HAMP domain-like"/>
    <property type="match status" value="1"/>
</dbReference>
<proteinExistence type="predicted"/>
<dbReference type="GO" id="GO:0007165">
    <property type="term" value="P:signal transduction"/>
    <property type="evidence" value="ECO:0007669"/>
    <property type="project" value="InterPro"/>
</dbReference>
<feature type="domain" description="HAMP" evidence="2">
    <location>
        <begin position="233"/>
        <end position="286"/>
    </location>
</feature>
<dbReference type="EMBL" id="FUKI01000114">
    <property type="protein sequence ID" value="SJM93135.1"/>
    <property type="molecule type" value="Genomic_DNA"/>
</dbReference>
<protein>
    <submittedName>
        <fullName evidence="3">FOG: HAMP domain</fullName>
    </submittedName>
</protein>
<gene>
    <name evidence="3" type="ORF">CRENPOLYSF1_390028</name>
</gene>
<keyword evidence="1" id="KW-0812">Transmembrane</keyword>
<evidence type="ECO:0000256" key="1">
    <source>
        <dbReference type="SAM" id="Phobius"/>
    </source>
</evidence>
<accession>A0A1R4HA61</accession>
<name>A0A1R4HA61_9GAMM</name>
<keyword evidence="1" id="KW-0472">Membrane</keyword>
<feature type="transmembrane region" description="Helical" evidence="1">
    <location>
        <begin position="209"/>
        <end position="235"/>
    </location>
</feature>
<keyword evidence="4" id="KW-1185">Reference proteome</keyword>
<dbReference type="Proteomes" id="UP000195667">
    <property type="component" value="Unassembled WGS sequence"/>
</dbReference>
<keyword evidence="1" id="KW-1133">Transmembrane helix</keyword>
<evidence type="ECO:0000313" key="4">
    <source>
        <dbReference type="Proteomes" id="UP000195667"/>
    </source>
</evidence>
<dbReference type="InterPro" id="IPR021796">
    <property type="entry name" value="Tll0287-like_dom"/>
</dbReference>
<dbReference type="AlphaFoldDB" id="A0A1R4HA61"/>
<organism evidence="3 4">
    <name type="scientific">Crenothrix polyspora</name>
    <dbReference type="NCBI Taxonomy" id="360316"/>
    <lineage>
        <taxon>Bacteria</taxon>
        <taxon>Pseudomonadati</taxon>
        <taxon>Pseudomonadota</taxon>
        <taxon>Gammaproteobacteria</taxon>
        <taxon>Methylococcales</taxon>
        <taxon>Crenotrichaceae</taxon>
        <taxon>Crenothrix</taxon>
    </lineage>
</organism>
<dbReference type="PROSITE" id="PS50885">
    <property type="entry name" value="HAMP"/>
    <property type="match status" value="1"/>
</dbReference>
<dbReference type="InterPro" id="IPR003660">
    <property type="entry name" value="HAMP_dom"/>
</dbReference>
<dbReference type="CDD" id="cd06225">
    <property type="entry name" value="HAMP"/>
    <property type="match status" value="1"/>
</dbReference>